<keyword evidence="5" id="KW-0663">Pyridoxal phosphate</keyword>
<evidence type="ECO:0000313" key="9">
    <source>
        <dbReference type="Proteomes" id="UP000790833"/>
    </source>
</evidence>
<dbReference type="Proteomes" id="UP000790833">
    <property type="component" value="Unassembled WGS sequence"/>
</dbReference>
<dbReference type="PANTHER" id="PTHR42790">
    <property type="entry name" value="AMINOTRANSFERASE"/>
    <property type="match status" value="1"/>
</dbReference>
<dbReference type="EMBL" id="JAHMUF010000004">
    <property type="protein sequence ID" value="KAG7195179.1"/>
    <property type="molecule type" value="Genomic_DNA"/>
</dbReference>
<dbReference type="PANTHER" id="PTHR42790:SF2">
    <property type="entry name" value="AROMATIC AMINO ACID AMINOTRANSFERASE 2"/>
    <property type="match status" value="1"/>
</dbReference>
<dbReference type="InterPro" id="IPR015424">
    <property type="entry name" value="PyrdxlP-dep_Trfase"/>
</dbReference>
<dbReference type="SUPFAM" id="SSF53383">
    <property type="entry name" value="PLP-dependent transferases"/>
    <property type="match status" value="1"/>
</dbReference>
<sequence length="507" mass="56647">MTADFELSHLISKRAASRQTSHFSRGPPPKDTPPGFKAAEKFIPLHWGTPNEGFFPIESIDVNVVDHPFQASLGNSLTNASLEALSISGQDSKNQNYTKVSIKKHSSDPDALDLAHGLQYSEVKGTPELLKFTREFITRTHKPNYEEWDTITSNGAGEGLNKVVEAILDPGDVVLVEEFTFTPFLQNIRNVGGVPVPIKLNLSHDSEGLDIEYLTDLLENWEELKPGLSKPKALYTIPTGQNPTGLTQSIGLRRKVYALAEKYDFFIIEDDPYGYLTLPSFQKPSSTIKLDNYLTVEEYLKDHLTPSYLTIDSKGSVIRVETFSKLFAPGLRLGFIVAHERIIEVMTKYSEIVVRSSSGTSQTILTNVIKHAFGGVDGWLNWILKMRATYSHRKDILLNTIYESKAYKSGYIDVIDPHAGMFASVIINFPSGTDIEAKIKLLIFKFLHYGVGVVPGINMAADKEFSKERGAFFRITYAPAPNDQVLTEGGELMMKAIVDFFEKDFEF</sequence>
<dbReference type="OrthoDB" id="691673at2759"/>
<dbReference type="InterPro" id="IPR015421">
    <property type="entry name" value="PyrdxlP-dep_Trfase_major"/>
</dbReference>
<proteinExistence type="inferred from homology"/>
<dbReference type="RefSeq" id="XP_043050726.1">
    <property type="nucleotide sequence ID" value="XM_043194402.1"/>
</dbReference>
<evidence type="ECO:0000256" key="5">
    <source>
        <dbReference type="ARBA" id="ARBA00022898"/>
    </source>
</evidence>
<keyword evidence="9" id="KW-1185">Reference proteome</keyword>
<dbReference type="GO" id="GO:0030170">
    <property type="term" value="F:pyridoxal phosphate binding"/>
    <property type="evidence" value="ECO:0007669"/>
    <property type="project" value="InterPro"/>
</dbReference>
<dbReference type="GeneID" id="66117078"/>
<feature type="region of interest" description="Disordered" evidence="6">
    <location>
        <begin position="16"/>
        <end position="35"/>
    </location>
</feature>
<protein>
    <recommendedName>
        <fullName evidence="7">Aminotransferase class I/classII large domain-containing protein</fullName>
    </recommendedName>
</protein>
<gene>
    <name evidence="8" type="ORF">KQ657_003704</name>
</gene>
<dbReference type="GO" id="GO:0009074">
    <property type="term" value="P:aromatic amino acid family catabolic process"/>
    <property type="evidence" value="ECO:0007669"/>
    <property type="project" value="TreeGrafter"/>
</dbReference>
<dbReference type="InterPro" id="IPR050859">
    <property type="entry name" value="Class-I_PLP-dep_aminotransf"/>
</dbReference>
<dbReference type="GO" id="GO:0047536">
    <property type="term" value="F:2-aminoadipate transaminase activity"/>
    <property type="evidence" value="ECO:0007669"/>
    <property type="project" value="TreeGrafter"/>
</dbReference>
<evidence type="ECO:0000256" key="3">
    <source>
        <dbReference type="ARBA" id="ARBA00022576"/>
    </source>
</evidence>
<dbReference type="AlphaFoldDB" id="A0A9P8AJS5"/>
<evidence type="ECO:0000313" key="8">
    <source>
        <dbReference type="EMBL" id="KAG7195179.1"/>
    </source>
</evidence>
<dbReference type="GO" id="GO:0019878">
    <property type="term" value="P:lysine biosynthetic process via aminoadipic acid"/>
    <property type="evidence" value="ECO:0007669"/>
    <property type="project" value="TreeGrafter"/>
</dbReference>
<organism evidence="8 9">
    <name type="scientific">Scheffersomyces spartinae</name>
    <dbReference type="NCBI Taxonomy" id="45513"/>
    <lineage>
        <taxon>Eukaryota</taxon>
        <taxon>Fungi</taxon>
        <taxon>Dikarya</taxon>
        <taxon>Ascomycota</taxon>
        <taxon>Saccharomycotina</taxon>
        <taxon>Pichiomycetes</taxon>
        <taxon>Debaryomycetaceae</taxon>
        <taxon>Scheffersomyces</taxon>
    </lineage>
</organism>
<comment type="similarity">
    <text evidence="2">Belongs to the class-I pyridoxal-phosphate-dependent aminotransferase family.</text>
</comment>
<comment type="caution">
    <text evidence="8">The sequence shown here is derived from an EMBL/GenBank/DDBJ whole genome shotgun (WGS) entry which is preliminary data.</text>
</comment>
<evidence type="ECO:0000256" key="6">
    <source>
        <dbReference type="SAM" id="MobiDB-lite"/>
    </source>
</evidence>
<comment type="cofactor">
    <cofactor evidence="1">
        <name>pyridoxal 5'-phosphate</name>
        <dbReference type="ChEBI" id="CHEBI:597326"/>
    </cofactor>
</comment>
<reference evidence="8" key="1">
    <citation type="submission" date="2021-03" db="EMBL/GenBank/DDBJ databases">
        <authorList>
            <person name="Palmer J.M."/>
        </authorList>
    </citation>
    <scope>NUCLEOTIDE SEQUENCE</scope>
    <source>
        <strain evidence="8">ARV_011</strain>
    </source>
</reference>
<dbReference type="GO" id="GO:0006571">
    <property type="term" value="P:tyrosine biosynthetic process"/>
    <property type="evidence" value="ECO:0007669"/>
    <property type="project" value="TreeGrafter"/>
</dbReference>
<evidence type="ECO:0000256" key="2">
    <source>
        <dbReference type="ARBA" id="ARBA00007441"/>
    </source>
</evidence>
<dbReference type="CDD" id="cd00609">
    <property type="entry name" value="AAT_like"/>
    <property type="match status" value="1"/>
</dbReference>
<feature type="domain" description="Aminotransferase class I/classII large" evidence="7">
    <location>
        <begin position="103"/>
        <end position="484"/>
    </location>
</feature>
<dbReference type="Pfam" id="PF00155">
    <property type="entry name" value="Aminotran_1_2"/>
    <property type="match status" value="1"/>
</dbReference>
<evidence type="ECO:0000256" key="1">
    <source>
        <dbReference type="ARBA" id="ARBA00001933"/>
    </source>
</evidence>
<name>A0A9P8AJS5_9ASCO</name>
<keyword evidence="4" id="KW-0808">Transferase</keyword>
<keyword evidence="3" id="KW-0032">Aminotransferase</keyword>
<dbReference type="GO" id="GO:0008793">
    <property type="term" value="F:aromatic-amino-acid transaminase activity"/>
    <property type="evidence" value="ECO:0007669"/>
    <property type="project" value="TreeGrafter"/>
</dbReference>
<evidence type="ECO:0000259" key="7">
    <source>
        <dbReference type="Pfam" id="PF00155"/>
    </source>
</evidence>
<evidence type="ECO:0000256" key="4">
    <source>
        <dbReference type="ARBA" id="ARBA00022679"/>
    </source>
</evidence>
<dbReference type="InterPro" id="IPR004839">
    <property type="entry name" value="Aminotransferase_I/II_large"/>
</dbReference>
<accession>A0A9P8AJS5</accession>
<dbReference type="Gene3D" id="3.40.640.10">
    <property type="entry name" value="Type I PLP-dependent aspartate aminotransferase-like (Major domain)"/>
    <property type="match status" value="1"/>
</dbReference>